<feature type="transmembrane region" description="Helical" evidence="1">
    <location>
        <begin position="49"/>
        <end position="71"/>
    </location>
</feature>
<dbReference type="EMBL" id="JAWQEG010002953">
    <property type="protein sequence ID" value="KAK3868721.1"/>
    <property type="molecule type" value="Genomic_DNA"/>
</dbReference>
<dbReference type="AlphaFoldDB" id="A0AAE1F7U8"/>
<keyword evidence="1" id="KW-1133">Transmembrane helix</keyword>
<reference evidence="2" key="1">
    <citation type="submission" date="2023-10" db="EMBL/GenBank/DDBJ databases">
        <title>Genome assemblies of two species of porcelain crab, Petrolisthes cinctipes and Petrolisthes manimaculis (Anomura: Porcellanidae).</title>
        <authorList>
            <person name="Angst P."/>
        </authorList>
    </citation>
    <scope>NUCLEOTIDE SEQUENCE</scope>
    <source>
        <strain evidence="2">PB745_01</strain>
        <tissue evidence="2">Gill</tissue>
    </source>
</reference>
<keyword evidence="1" id="KW-0812">Transmembrane</keyword>
<gene>
    <name evidence="2" type="ORF">Pcinc_025916</name>
</gene>
<comment type="caution">
    <text evidence="2">The sequence shown here is derived from an EMBL/GenBank/DDBJ whole genome shotgun (WGS) entry which is preliminary data.</text>
</comment>
<sequence>MRQGVVRQVVRQGSYYITGTAPAPRVSLLLDTVPSRPFEMFVRSAKSSVLLSLVVVVVTCPALTSCFLRFVTQSQKTEPYVTRLLRIEHVVSTVVESVAKTLVVYPTCTTTSSGVMPCPHHTLTSMPSTTTPVQYHSLTREAGGTSESHNLMEVVLPSCDCEEPRWGARGYSRSPRYMKEEEEVVTFRTTTTIIVEETVTTTDASTTVSITYGGCVPDDALLTTACASP</sequence>
<keyword evidence="1" id="KW-0472">Membrane</keyword>
<proteinExistence type="predicted"/>
<dbReference type="Proteomes" id="UP001286313">
    <property type="component" value="Unassembled WGS sequence"/>
</dbReference>
<evidence type="ECO:0000256" key="1">
    <source>
        <dbReference type="SAM" id="Phobius"/>
    </source>
</evidence>
<evidence type="ECO:0000313" key="3">
    <source>
        <dbReference type="Proteomes" id="UP001286313"/>
    </source>
</evidence>
<protein>
    <submittedName>
        <fullName evidence="2">Uncharacterized protein</fullName>
    </submittedName>
</protein>
<keyword evidence="3" id="KW-1185">Reference proteome</keyword>
<organism evidence="2 3">
    <name type="scientific">Petrolisthes cinctipes</name>
    <name type="common">Flat porcelain crab</name>
    <dbReference type="NCBI Taxonomy" id="88211"/>
    <lineage>
        <taxon>Eukaryota</taxon>
        <taxon>Metazoa</taxon>
        <taxon>Ecdysozoa</taxon>
        <taxon>Arthropoda</taxon>
        <taxon>Crustacea</taxon>
        <taxon>Multicrustacea</taxon>
        <taxon>Malacostraca</taxon>
        <taxon>Eumalacostraca</taxon>
        <taxon>Eucarida</taxon>
        <taxon>Decapoda</taxon>
        <taxon>Pleocyemata</taxon>
        <taxon>Anomura</taxon>
        <taxon>Galatheoidea</taxon>
        <taxon>Porcellanidae</taxon>
        <taxon>Petrolisthes</taxon>
    </lineage>
</organism>
<name>A0AAE1F7U8_PETCI</name>
<evidence type="ECO:0000313" key="2">
    <source>
        <dbReference type="EMBL" id="KAK3868721.1"/>
    </source>
</evidence>
<accession>A0AAE1F7U8</accession>